<accession>A0A4R3I7J0</accession>
<organism evidence="4 5">
    <name type="scientific">Reinekea marinisedimentorum</name>
    <dbReference type="NCBI Taxonomy" id="230495"/>
    <lineage>
        <taxon>Bacteria</taxon>
        <taxon>Pseudomonadati</taxon>
        <taxon>Pseudomonadota</taxon>
        <taxon>Gammaproteobacteria</taxon>
        <taxon>Oceanospirillales</taxon>
        <taxon>Saccharospirillaceae</taxon>
        <taxon>Reinekea</taxon>
    </lineage>
</organism>
<evidence type="ECO:0000313" key="4">
    <source>
        <dbReference type="EMBL" id="TCS41147.1"/>
    </source>
</evidence>
<evidence type="ECO:0000313" key="5">
    <source>
        <dbReference type="Proteomes" id="UP000295793"/>
    </source>
</evidence>
<dbReference type="Pfam" id="PF02734">
    <property type="entry name" value="Dak2"/>
    <property type="match status" value="1"/>
</dbReference>
<feature type="domain" description="DhaL" evidence="3">
    <location>
        <begin position="7"/>
        <end position="205"/>
    </location>
</feature>
<dbReference type="GO" id="GO:0004371">
    <property type="term" value="F:glycerone kinase activity"/>
    <property type="evidence" value="ECO:0007669"/>
    <property type="project" value="InterPro"/>
</dbReference>
<reference evidence="4 5" key="1">
    <citation type="submission" date="2019-03" db="EMBL/GenBank/DDBJ databases">
        <title>Genomic Encyclopedia of Archaeal and Bacterial Type Strains, Phase II (KMG-II): from individual species to whole genera.</title>
        <authorList>
            <person name="Goeker M."/>
        </authorList>
    </citation>
    <scope>NUCLEOTIDE SEQUENCE [LARGE SCALE GENOMIC DNA]</scope>
    <source>
        <strain evidence="4 5">DSM 15388</strain>
    </source>
</reference>
<dbReference type="PANTHER" id="PTHR28629">
    <property type="entry name" value="TRIOKINASE/FMN CYCLASE"/>
    <property type="match status" value="1"/>
</dbReference>
<dbReference type="Gene3D" id="1.25.40.340">
    <property type="match status" value="1"/>
</dbReference>
<dbReference type="GO" id="GO:0005829">
    <property type="term" value="C:cytosol"/>
    <property type="evidence" value="ECO:0007669"/>
    <property type="project" value="TreeGrafter"/>
</dbReference>
<evidence type="ECO:0000256" key="1">
    <source>
        <dbReference type="ARBA" id="ARBA00022679"/>
    </source>
</evidence>
<keyword evidence="5" id="KW-1185">Reference proteome</keyword>
<dbReference type="OrthoDB" id="9800291at2"/>
<protein>
    <submittedName>
        <fullName evidence="4">Dihydroxyacetone kinase-like protein</fullName>
    </submittedName>
</protein>
<dbReference type="InterPro" id="IPR050861">
    <property type="entry name" value="Dihydroxyacetone_Kinase"/>
</dbReference>
<keyword evidence="1" id="KW-0808">Transferase</keyword>
<dbReference type="InterPro" id="IPR004007">
    <property type="entry name" value="DhaL_dom"/>
</dbReference>
<dbReference type="Proteomes" id="UP000295793">
    <property type="component" value="Unassembled WGS sequence"/>
</dbReference>
<dbReference type="NCBIfam" id="TIGR02365">
    <property type="entry name" value="dha_L_ycgS"/>
    <property type="match status" value="1"/>
</dbReference>
<dbReference type="FunFam" id="1.25.40.340:FF:000002">
    <property type="entry name" value="Dihydroxyacetone kinase, L subunit"/>
    <property type="match status" value="1"/>
</dbReference>
<dbReference type="InterPro" id="IPR036117">
    <property type="entry name" value="DhaL_dom_sf"/>
</dbReference>
<dbReference type="RefSeq" id="WP_132701586.1">
    <property type="nucleotide sequence ID" value="NZ_SLZR01000007.1"/>
</dbReference>
<dbReference type="SMART" id="SM01120">
    <property type="entry name" value="Dak2"/>
    <property type="match status" value="1"/>
</dbReference>
<proteinExistence type="predicted"/>
<name>A0A4R3I7J0_9GAMM</name>
<comment type="caution">
    <text evidence="4">The sequence shown here is derived from an EMBL/GenBank/DDBJ whole genome shotgun (WGS) entry which is preliminary data.</text>
</comment>
<dbReference type="PANTHER" id="PTHR28629:SF4">
    <property type="entry name" value="TRIOKINASE_FMN CYCLASE"/>
    <property type="match status" value="1"/>
</dbReference>
<keyword evidence="2 4" id="KW-0418">Kinase</keyword>
<dbReference type="PROSITE" id="PS51480">
    <property type="entry name" value="DHAL"/>
    <property type="match status" value="1"/>
</dbReference>
<sequence>MNTLNHSKLNGMFLAASASIQQQVPYLNELDGKTGDGDHGTTMHRVCQSIDSSLTNSERPVGQQLDDLGWDIMSQDGGSAGMLIGKFLMGIGAGIAAEEVNTEQLAAAFRSGLDQMVASSGAKPGDKTMLDALIPAIEALEQQARQGASIEQMFEQAVKAADEGFQATKAMVPARGRAKNMGERAVGYLDPGAASMSIMFESFNQYIAAA</sequence>
<evidence type="ECO:0000259" key="3">
    <source>
        <dbReference type="PROSITE" id="PS51480"/>
    </source>
</evidence>
<dbReference type="InterPro" id="IPR012737">
    <property type="entry name" value="DhaK_L_YcgS"/>
</dbReference>
<dbReference type="AlphaFoldDB" id="A0A4R3I7J0"/>
<evidence type="ECO:0000256" key="2">
    <source>
        <dbReference type="ARBA" id="ARBA00022777"/>
    </source>
</evidence>
<dbReference type="SUPFAM" id="SSF101473">
    <property type="entry name" value="DhaL-like"/>
    <property type="match status" value="1"/>
</dbReference>
<gene>
    <name evidence="4" type="ORF">BCF53_107162</name>
</gene>
<dbReference type="GO" id="GO:0019563">
    <property type="term" value="P:glycerol catabolic process"/>
    <property type="evidence" value="ECO:0007669"/>
    <property type="project" value="TreeGrafter"/>
</dbReference>
<dbReference type="EMBL" id="SLZR01000007">
    <property type="protein sequence ID" value="TCS41147.1"/>
    <property type="molecule type" value="Genomic_DNA"/>
</dbReference>